<comment type="caution">
    <text evidence="2">The sequence shown here is derived from an EMBL/GenBank/DDBJ whole genome shotgun (WGS) entry which is preliminary data.</text>
</comment>
<proteinExistence type="predicted"/>
<sequence length="721" mass="77208">MIPDLIHYKYDPRALAIGDFNDDNWPDIVVANYAADNIAIYFGYGNGSMESPITYSTGSGSAPCMVAVGDFDKDGRLDVAVSNFGTNSVNVLMGFQYEVFANQTTLSTASSRPIWIHATYLNKDTAIDIVTANYGTQSVSIFYGHGDGSFAKSSTYPTGFDSFPLVVVSGDLNNDNQMDLAIANYGTNTVGILLGNSNGTFSKQSTLSTGPNSHPYSLAVGYLNDDTVLDIAVTNHGDQNVGVLLGNGDGTFRKQMTYSLGAASPYSVGISDLNKDNRMDLITTNNGTNNIIVLLGYGNGSFGNLIPYATGSYSTIFVAIGNFNRDSRLDVAVINNDTESIGILLGIDGFSFENQTKYSTGSYPQYVAIGDFNNDTRLDIITANSKDNTVSVLLGHCNEQMVYLTGAYPSSVIVDDFNKDTHLDIALTNAGDGTISLLLGYGNGFFSAQRAYSISFFPYSLAAGDFNNDSRLDIVAANYADSSISVLLAYDIGALGNEISFAAADGSLLRGVVVSDVNNDTLLDVIVANYGTNTIGVFFGHDNSTFENQRKFSMGFNAHPDTIAIGDFNKDGEVDIAVANHGTKNIALLLGNRNGMFQTQDSLDNNYELPPLFIRAGDFDNDSRSDIVVAYDGTDNIDVLVAYESGSFTKHMIYSAGISPQCVSVGDFNNDMRLDIVVCNSGENTASVLLGYGNGSFANQMRYSTGSYPQSLAVGDFNNDM</sequence>
<evidence type="ECO:0000313" key="2">
    <source>
        <dbReference type="EMBL" id="CAF2033152.1"/>
    </source>
</evidence>
<dbReference type="Pfam" id="PF13517">
    <property type="entry name" value="FG-GAP_3"/>
    <property type="match status" value="6"/>
</dbReference>
<dbReference type="AlphaFoldDB" id="A0A816NFD8"/>
<evidence type="ECO:0000313" key="3">
    <source>
        <dbReference type="Proteomes" id="UP000663856"/>
    </source>
</evidence>
<accession>A0A816NFD8</accession>
<dbReference type="InterPro" id="IPR013517">
    <property type="entry name" value="FG-GAP"/>
</dbReference>
<gene>
    <name evidence="2" type="ORF">WKI299_LOCUS6942</name>
</gene>
<evidence type="ECO:0008006" key="4">
    <source>
        <dbReference type="Google" id="ProtNLM"/>
    </source>
</evidence>
<dbReference type="InterPro" id="IPR028994">
    <property type="entry name" value="Integrin_alpha_N"/>
</dbReference>
<keyword evidence="1" id="KW-0732">Signal</keyword>
<feature type="non-terminal residue" evidence="2">
    <location>
        <position position="1"/>
    </location>
</feature>
<dbReference type="PANTHER" id="PTHR46580">
    <property type="entry name" value="SENSOR KINASE-RELATED"/>
    <property type="match status" value="1"/>
</dbReference>
<dbReference type="Gene3D" id="2.30.30.100">
    <property type="match status" value="7"/>
</dbReference>
<dbReference type="Proteomes" id="UP000663856">
    <property type="component" value="Unassembled WGS sequence"/>
</dbReference>
<name>A0A816NFD8_9BILA</name>
<evidence type="ECO:0000256" key="1">
    <source>
        <dbReference type="ARBA" id="ARBA00022729"/>
    </source>
</evidence>
<dbReference type="Gene3D" id="2.130.10.130">
    <property type="entry name" value="Integrin alpha, N-terminal"/>
    <property type="match status" value="2"/>
</dbReference>
<protein>
    <recommendedName>
        <fullName evidence="4">VCBS repeat-containing protein</fullName>
    </recommendedName>
</protein>
<dbReference type="EMBL" id="CAJNRF010002065">
    <property type="protein sequence ID" value="CAF2033152.1"/>
    <property type="molecule type" value="Genomic_DNA"/>
</dbReference>
<dbReference type="SUPFAM" id="SSF69318">
    <property type="entry name" value="Integrin alpha N-terminal domain"/>
    <property type="match status" value="3"/>
</dbReference>
<reference evidence="2" key="1">
    <citation type="submission" date="2021-02" db="EMBL/GenBank/DDBJ databases">
        <authorList>
            <person name="Nowell W R."/>
        </authorList>
    </citation>
    <scope>NUCLEOTIDE SEQUENCE</scope>
</reference>
<organism evidence="2 3">
    <name type="scientific">Rotaria magnacalcarata</name>
    <dbReference type="NCBI Taxonomy" id="392030"/>
    <lineage>
        <taxon>Eukaryota</taxon>
        <taxon>Metazoa</taxon>
        <taxon>Spiralia</taxon>
        <taxon>Gnathifera</taxon>
        <taxon>Rotifera</taxon>
        <taxon>Eurotatoria</taxon>
        <taxon>Bdelloidea</taxon>
        <taxon>Philodinida</taxon>
        <taxon>Philodinidae</taxon>
        <taxon>Rotaria</taxon>
    </lineage>
</organism>